<reference evidence="2" key="1">
    <citation type="submission" date="2018-02" db="EMBL/GenBank/DDBJ databases">
        <title>Rhizophora mucronata_Transcriptome.</title>
        <authorList>
            <person name="Meera S.P."/>
            <person name="Sreeshan A."/>
            <person name="Augustine A."/>
        </authorList>
    </citation>
    <scope>NUCLEOTIDE SEQUENCE</scope>
    <source>
        <tissue evidence="2">Leaf</tissue>
    </source>
</reference>
<dbReference type="EMBL" id="GGEC01059462">
    <property type="protein sequence ID" value="MBX39946.1"/>
    <property type="molecule type" value="Transcribed_RNA"/>
</dbReference>
<dbReference type="AlphaFoldDB" id="A0A2P2NBT8"/>
<organism evidence="2">
    <name type="scientific">Rhizophora mucronata</name>
    <name type="common">Asiatic mangrove</name>
    <dbReference type="NCBI Taxonomy" id="61149"/>
    <lineage>
        <taxon>Eukaryota</taxon>
        <taxon>Viridiplantae</taxon>
        <taxon>Streptophyta</taxon>
        <taxon>Embryophyta</taxon>
        <taxon>Tracheophyta</taxon>
        <taxon>Spermatophyta</taxon>
        <taxon>Magnoliopsida</taxon>
        <taxon>eudicotyledons</taxon>
        <taxon>Gunneridae</taxon>
        <taxon>Pentapetalae</taxon>
        <taxon>rosids</taxon>
        <taxon>fabids</taxon>
        <taxon>Malpighiales</taxon>
        <taxon>Rhizophoraceae</taxon>
        <taxon>Rhizophora</taxon>
    </lineage>
</organism>
<evidence type="ECO:0000256" key="1">
    <source>
        <dbReference type="SAM" id="Phobius"/>
    </source>
</evidence>
<feature type="transmembrane region" description="Helical" evidence="1">
    <location>
        <begin position="12"/>
        <end position="33"/>
    </location>
</feature>
<keyword evidence="1" id="KW-0812">Transmembrane</keyword>
<proteinExistence type="predicted"/>
<evidence type="ECO:0000313" key="2">
    <source>
        <dbReference type="EMBL" id="MBX39946.1"/>
    </source>
</evidence>
<protein>
    <submittedName>
        <fullName evidence="2">Uncharacterized protein</fullName>
    </submittedName>
</protein>
<name>A0A2P2NBT8_RHIMU</name>
<accession>A0A2P2NBT8</accession>
<keyword evidence="1" id="KW-0472">Membrane</keyword>
<keyword evidence="1" id="KW-1133">Transmembrane helix</keyword>
<sequence>MLLHSDFLLENIIIFFFFFSFFNVLIFLVNHYLL</sequence>